<dbReference type="EMBL" id="CM022218">
    <property type="protein sequence ID" value="KAF7029046.1"/>
    <property type="molecule type" value="Genomic_DNA"/>
</dbReference>
<gene>
    <name evidence="1" type="ORF">CFC21_040881</name>
</gene>
<dbReference type="Proteomes" id="UP000815260">
    <property type="component" value="Chromosome 3B"/>
</dbReference>
<protein>
    <submittedName>
        <fullName evidence="1">Uncharacterized protein</fullName>
    </submittedName>
</protein>
<organism evidence="1">
    <name type="scientific">Triticum aestivum</name>
    <name type="common">Wheat</name>
    <dbReference type="NCBI Taxonomy" id="4565"/>
    <lineage>
        <taxon>Eukaryota</taxon>
        <taxon>Viridiplantae</taxon>
        <taxon>Streptophyta</taxon>
        <taxon>Embryophyta</taxon>
        <taxon>Tracheophyta</taxon>
        <taxon>Spermatophyta</taxon>
        <taxon>Magnoliopsida</taxon>
        <taxon>Liliopsida</taxon>
        <taxon>Poales</taxon>
        <taxon>Poaceae</taxon>
        <taxon>BOP clade</taxon>
        <taxon>Pooideae</taxon>
        <taxon>Triticodae</taxon>
        <taxon>Triticeae</taxon>
        <taxon>Triticinae</taxon>
        <taxon>Triticum</taxon>
    </lineage>
</organism>
<comment type="caution">
    <text evidence="1">The sequence shown here is derived from an EMBL/GenBank/DDBJ whole genome shotgun (WGS) entry which is preliminary data.</text>
</comment>
<reference evidence="1" key="1">
    <citation type="journal article" date="2017" name="Gigascience">
        <title>The first near-complete assembly of the hexaploid bread wheat genome, Triticum aestivum.</title>
        <authorList>
            <person name="Zimin A.V."/>
            <person name="Puiu D."/>
            <person name="Hall R."/>
            <person name="Kingan S."/>
            <person name="Clavijo B.J."/>
            <person name="Salzberg S.L."/>
        </authorList>
    </citation>
    <scope>NUCLEOTIDE SEQUENCE</scope>
    <source>
        <tissue evidence="1">Leaf</tissue>
    </source>
</reference>
<feature type="non-terminal residue" evidence="1">
    <location>
        <position position="1"/>
    </location>
</feature>
<accession>A0A9R1FHL0</accession>
<reference evidence="1" key="2">
    <citation type="submission" date="2020-03" db="EMBL/GenBank/DDBJ databases">
        <title>The second near-complete assembly of the hexaploid bread wheat (Triticum aestivum) genome.</title>
        <authorList>
            <person name="Zimin A.V."/>
            <person name="Puiu D."/>
            <person name="Shumante A."/>
            <person name="Alonge M."/>
            <person name="Salzberg S.L."/>
        </authorList>
    </citation>
    <scope>NUCLEOTIDE SEQUENCE</scope>
    <source>
        <tissue evidence="1">Leaf</tissue>
    </source>
</reference>
<dbReference type="AlphaFoldDB" id="A0A9R1FHL0"/>
<sequence length="18" mass="1664">TASSAAALFSSATTSSCT</sequence>
<proteinExistence type="predicted"/>
<evidence type="ECO:0000313" key="1">
    <source>
        <dbReference type="EMBL" id="KAF7029046.1"/>
    </source>
</evidence>
<feature type="non-terminal residue" evidence="1">
    <location>
        <position position="18"/>
    </location>
</feature>
<name>A0A9R1FHL0_WHEAT</name>